<dbReference type="PANTHER" id="PTHR43736">
    <property type="entry name" value="ADP-RIBOSE PYROPHOSPHATASE"/>
    <property type="match status" value="1"/>
</dbReference>
<dbReference type="InterPro" id="IPR015797">
    <property type="entry name" value="NUDIX_hydrolase-like_dom_sf"/>
</dbReference>
<dbReference type="PANTHER" id="PTHR43736:SF1">
    <property type="entry name" value="DIHYDRONEOPTERIN TRIPHOSPHATE DIPHOSPHATASE"/>
    <property type="match status" value="1"/>
</dbReference>
<evidence type="ECO:0000256" key="1">
    <source>
        <dbReference type="ARBA" id="ARBA00022801"/>
    </source>
</evidence>
<keyword evidence="4" id="KW-1185">Reference proteome</keyword>
<dbReference type="Gene3D" id="3.90.79.10">
    <property type="entry name" value="Nucleoside Triphosphate Pyrophosphohydrolase"/>
    <property type="match status" value="1"/>
</dbReference>
<dbReference type="KEGG" id="mmg:MTBMA_c17180"/>
<dbReference type="PROSITE" id="PS51462">
    <property type="entry name" value="NUDIX"/>
    <property type="match status" value="1"/>
</dbReference>
<dbReference type="PROSITE" id="PS00893">
    <property type="entry name" value="NUDIX_BOX"/>
    <property type="match status" value="1"/>
</dbReference>
<dbReference type="STRING" id="79929.MTBMA_c17180"/>
<evidence type="ECO:0000313" key="4">
    <source>
        <dbReference type="Proteomes" id="UP000000345"/>
    </source>
</evidence>
<evidence type="ECO:0000259" key="2">
    <source>
        <dbReference type="PROSITE" id="PS51462"/>
    </source>
</evidence>
<feature type="domain" description="Nudix hydrolase" evidence="2">
    <location>
        <begin position="2"/>
        <end position="131"/>
    </location>
</feature>
<accession>D9PYI9</accession>
<dbReference type="OrthoDB" id="25379at2157"/>
<dbReference type="GeneID" id="43707553"/>
<evidence type="ECO:0000313" key="3">
    <source>
        <dbReference type="EMBL" id="ADL59287.1"/>
    </source>
</evidence>
<sequence>MKPFIPVVRALIRGDDGVLILKRSRDSATNPSMWELPGGKPDGGETLDEALSREVHEETGLEIRPMHVLGAFEQVFPEKVSVNIIFSTEFRGDVPKISSEHEDWCWFRGGEMDFSPWLREFKNKNPWLFEHPRPR</sequence>
<dbReference type="GO" id="GO:0016787">
    <property type="term" value="F:hydrolase activity"/>
    <property type="evidence" value="ECO:0007669"/>
    <property type="project" value="UniProtKB-KW"/>
</dbReference>
<reference key="1">
    <citation type="submission" date="2009-08" db="EMBL/GenBank/DDBJ databases">
        <title>The genome sequence of Methanothermobacter marburgensis.</title>
        <authorList>
            <person name="Kaster A."/>
            <person name="Seedorf H."/>
            <person name="Goenrich M."/>
            <person name="Wiezer A."/>
            <person name="Liesegang H."/>
            <person name="Thauer R."/>
            <person name="Gottschalk G."/>
        </authorList>
    </citation>
    <scope>NUCLEOTIDE SEQUENCE</scope>
    <source>
        <strain>Marburg</strain>
    </source>
</reference>
<dbReference type="Proteomes" id="UP000000345">
    <property type="component" value="Chromosome"/>
</dbReference>
<dbReference type="PaxDb" id="79929-MTBMA_c17180"/>
<dbReference type="RefSeq" id="WP_013296497.1">
    <property type="nucleotide sequence ID" value="NC_014408.1"/>
</dbReference>
<reference evidence="3 4" key="2">
    <citation type="journal article" date="2010" name="J. Bacteriol.">
        <title>Complete genome sequence of Methanothermobacter marburgensis, a methanoarchaeon model organism.</title>
        <authorList>
            <person name="Liesegang H."/>
            <person name="Kaster A.K."/>
            <person name="Wiezer A."/>
            <person name="Goenrich M."/>
            <person name="Wollherr A."/>
            <person name="Seedorf H."/>
            <person name="Gottschalk G."/>
            <person name="Thauer R.K."/>
        </authorList>
    </citation>
    <scope>NUCLEOTIDE SEQUENCE [LARGE SCALE GENOMIC DNA]</scope>
    <source>
        <strain evidence="4">ATCC BAA-927 / DSM 2133 / JCM 14651 / NBRC 100331 / OCM 82 / Marburg</strain>
    </source>
</reference>
<dbReference type="InterPro" id="IPR000086">
    <property type="entry name" value="NUDIX_hydrolase_dom"/>
</dbReference>
<organism evidence="3 4">
    <name type="scientific">Methanothermobacter marburgensis (strain ATCC BAA-927 / DSM 2133 / JCM 14651 / NBRC 100331 / OCM 82 / Marburg)</name>
    <name type="common">Methanobacterium thermoautotrophicum</name>
    <dbReference type="NCBI Taxonomy" id="79929"/>
    <lineage>
        <taxon>Archaea</taxon>
        <taxon>Methanobacteriati</taxon>
        <taxon>Methanobacteriota</taxon>
        <taxon>Methanomada group</taxon>
        <taxon>Methanobacteria</taxon>
        <taxon>Methanobacteriales</taxon>
        <taxon>Methanobacteriaceae</taxon>
        <taxon>Methanothermobacter</taxon>
    </lineage>
</organism>
<dbReference type="SUPFAM" id="SSF55811">
    <property type="entry name" value="Nudix"/>
    <property type="match status" value="1"/>
</dbReference>
<dbReference type="EMBL" id="CP001710">
    <property type="protein sequence ID" value="ADL59287.1"/>
    <property type="molecule type" value="Genomic_DNA"/>
</dbReference>
<dbReference type="AlphaFoldDB" id="D9PYI9"/>
<keyword evidence="1" id="KW-0378">Hydrolase</keyword>
<gene>
    <name evidence="3" type="ordered locus">MTBMA_c17180</name>
</gene>
<dbReference type="GeneID" id="9705429"/>
<proteinExistence type="predicted"/>
<dbReference type="HOGENOM" id="CLU_037162_19_3_2"/>
<name>D9PYI9_METTM</name>
<dbReference type="InterPro" id="IPR020476">
    <property type="entry name" value="Nudix_hydrolase"/>
</dbReference>
<dbReference type="Pfam" id="PF00293">
    <property type="entry name" value="NUDIX"/>
    <property type="match status" value="1"/>
</dbReference>
<protein>
    <submittedName>
        <fullName evidence="3">MutT-related protein</fullName>
    </submittedName>
</protein>
<dbReference type="PRINTS" id="PR00502">
    <property type="entry name" value="NUDIXFAMILY"/>
</dbReference>
<dbReference type="InterPro" id="IPR020084">
    <property type="entry name" value="NUDIX_hydrolase_CS"/>
</dbReference>